<dbReference type="InterPro" id="IPR003661">
    <property type="entry name" value="HisK_dim/P_dom"/>
</dbReference>
<dbReference type="Pfam" id="PF00072">
    <property type="entry name" value="Response_reg"/>
    <property type="match status" value="1"/>
</dbReference>
<feature type="domain" description="PAS" evidence="14">
    <location>
        <begin position="127"/>
        <end position="171"/>
    </location>
</feature>
<evidence type="ECO:0000256" key="3">
    <source>
        <dbReference type="ARBA" id="ARBA00012438"/>
    </source>
</evidence>
<dbReference type="GO" id="GO:0005886">
    <property type="term" value="C:plasma membrane"/>
    <property type="evidence" value="ECO:0007669"/>
    <property type="project" value="UniProtKB-SubCell"/>
</dbReference>
<accession>A0A2T0SFJ9</accession>
<keyword evidence="4 10" id="KW-0597">Phosphoprotein</keyword>
<evidence type="ECO:0000256" key="7">
    <source>
        <dbReference type="ARBA" id="ARBA00022777"/>
    </source>
</evidence>
<dbReference type="InterPro" id="IPR000700">
    <property type="entry name" value="PAS-assoc_C"/>
</dbReference>
<dbReference type="Proteomes" id="UP000239209">
    <property type="component" value="Unassembled WGS sequence"/>
</dbReference>
<dbReference type="Pfam" id="PF00989">
    <property type="entry name" value="PAS"/>
    <property type="match status" value="1"/>
</dbReference>
<feature type="coiled-coil region" evidence="11">
    <location>
        <begin position="371"/>
        <end position="400"/>
    </location>
</feature>
<evidence type="ECO:0000256" key="2">
    <source>
        <dbReference type="ARBA" id="ARBA00004236"/>
    </source>
</evidence>
<keyword evidence="11" id="KW-0175">Coiled coil</keyword>
<feature type="domain" description="PAS" evidence="14">
    <location>
        <begin position="246"/>
        <end position="288"/>
    </location>
</feature>
<dbReference type="InterPro" id="IPR001789">
    <property type="entry name" value="Sig_transdc_resp-reg_receiver"/>
</dbReference>
<dbReference type="PRINTS" id="PR00344">
    <property type="entry name" value="BCTRLSENSOR"/>
</dbReference>
<evidence type="ECO:0000259" key="13">
    <source>
        <dbReference type="PROSITE" id="PS50110"/>
    </source>
</evidence>
<dbReference type="SMART" id="SM00387">
    <property type="entry name" value="HATPase_c"/>
    <property type="match status" value="1"/>
</dbReference>
<evidence type="ECO:0000259" key="15">
    <source>
        <dbReference type="PROSITE" id="PS50113"/>
    </source>
</evidence>
<dbReference type="PROSITE" id="PS50110">
    <property type="entry name" value="RESPONSE_REGULATORY"/>
    <property type="match status" value="1"/>
</dbReference>
<evidence type="ECO:0000256" key="11">
    <source>
        <dbReference type="SAM" id="Coils"/>
    </source>
</evidence>
<evidence type="ECO:0000313" key="16">
    <source>
        <dbReference type="EMBL" id="PRY32123.1"/>
    </source>
</evidence>
<evidence type="ECO:0000313" key="17">
    <source>
        <dbReference type="Proteomes" id="UP000239209"/>
    </source>
</evidence>
<dbReference type="Gene3D" id="3.40.50.2300">
    <property type="match status" value="1"/>
</dbReference>
<dbReference type="Pfam" id="PF00512">
    <property type="entry name" value="HisKA"/>
    <property type="match status" value="1"/>
</dbReference>
<comment type="caution">
    <text evidence="16">The sequence shown here is derived from an EMBL/GenBank/DDBJ whole genome shotgun (WGS) entry which is preliminary data.</text>
</comment>
<sequence>MVQTLGSLTGRLVDEAPDAVIVTRADGTIVLANRRAHEMLGHPPAGLLGESVDVLFPEDARGRYPDQRAAYLAGRRPPLRRVPLRALRSDGQAFPVEASISALAAEDGMYVIAIIRDDTAQREAGEARGLLASIVQSSHDAIVTTDLDGTVLTWNPGAELLYGYPADKMIGGPVDRIIPAERRTDEAEILTLVRIGGRMDRYRTVRLHADGSPITVSVLVSPLRDPRGTIVGMTSTARDISEREHAEARVQAVLDAAPDALLGVDDAGNVVLVNAEAERLFGYPRHDLTQLAVHRLLPDGLPPAGAMLRAGAGTALDSERIGEQPGEAPRWVTRTARRRDGEELPVEISCSGLDTGEGVIVVATVRDITARLAAEAEQAALREEAERQRIEARLQRTQRLESLGQLAGGIAHDFNNLLAVILNYASFIVEDATGTPLAHDAEQIARAARRGSDLTHQLLAFARREVIRPRPLDVSTVVTEVEQMLKRSIGEHIGLTTVTAPLPPVMADPGQLEQVLVNLAVNARDAMPSGGHITIDTATVTVDDTHPAARSGLSPGCYVRLRVSDTGTGMPREVIEQAFDPFFTTKPSGQGTGLGLATVYGIVTQAGGTVHIYSETGFGTTITVLLPVTDAAVPQKRPAEATADLHGHGATVLVVEDETALREVTGRILRRGGYTVLSAAGGREALDLCAGHDGPIDVLLTDVIMPGMLGKDLAEAVTAARPGIRVVFMSGYAQPVLTTHGTLAADVHLLEKPFTGVELMKALHEQLSTPGGECSEQ</sequence>
<dbReference type="PROSITE" id="PS50112">
    <property type="entry name" value="PAS"/>
    <property type="match status" value="3"/>
</dbReference>
<dbReference type="GO" id="GO:0005524">
    <property type="term" value="F:ATP binding"/>
    <property type="evidence" value="ECO:0007669"/>
    <property type="project" value="UniProtKB-KW"/>
</dbReference>
<dbReference type="PANTHER" id="PTHR43065">
    <property type="entry name" value="SENSOR HISTIDINE KINASE"/>
    <property type="match status" value="1"/>
</dbReference>
<name>A0A2T0SFJ9_9ACTN</name>
<evidence type="ECO:0000256" key="1">
    <source>
        <dbReference type="ARBA" id="ARBA00000085"/>
    </source>
</evidence>
<evidence type="ECO:0000256" key="10">
    <source>
        <dbReference type="PROSITE-ProRule" id="PRU00169"/>
    </source>
</evidence>
<organism evidence="16 17">
    <name type="scientific">Pseudosporangium ferrugineum</name>
    <dbReference type="NCBI Taxonomy" id="439699"/>
    <lineage>
        <taxon>Bacteria</taxon>
        <taxon>Bacillati</taxon>
        <taxon>Actinomycetota</taxon>
        <taxon>Actinomycetes</taxon>
        <taxon>Micromonosporales</taxon>
        <taxon>Micromonosporaceae</taxon>
        <taxon>Pseudosporangium</taxon>
    </lineage>
</organism>
<evidence type="ECO:0000256" key="8">
    <source>
        <dbReference type="ARBA" id="ARBA00022840"/>
    </source>
</evidence>
<dbReference type="InterPro" id="IPR036890">
    <property type="entry name" value="HATPase_C_sf"/>
</dbReference>
<dbReference type="PROSITE" id="PS50113">
    <property type="entry name" value="PAC"/>
    <property type="match status" value="1"/>
</dbReference>
<gene>
    <name evidence="16" type="ORF">CLV70_102334</name>
</gene>
<dbReference type="InterPro" id="IPR000014">
    <property type="entry name" value="PAS"/>
</dbReference>
<dbReference type="EC" id="2.7.13.3" evidence="3"/>
<dbReference type="SMART" id="SM00091">
    <property type="entry name" value="PAS"/>
    <property type="match status" value="3"/>
</dbReference>
<comment type="catalytic activity">
    <reaction evidence="1">
        <text>ATP + protein L-histidine = ADP + protein N-phospho-L-histidine.</text>
        <dbReference type="EC" id="2.7.13.3"/>
    </reaction>
</comment>
<dbReference type="CDD" id="cd00130">
    <property type="entry name" value="PAS"/>
    <property type="match status" value="3"/>
</dbReference>
<dbReference type="SUPFAM" id="SSF47384">
    <property type="entry name" value="Homodimeric domain of signal transducing histidine kinase"/>
    <property type="match status" value="1"/>
</dbReference>
<dbReference type="SMART" id="SM00448">
    <property type="entry name" value="REC"/>
    <property type="match status" value="1"/>
</dbReference>
<keyword evidence="8" id="KW-0067">ATP-binding</keyword>
<feature type="domain" description="Histidine kinase" evidence="12">
    <location>
        <begin position="409"/>
        <end position="630"/>
    </location>
</feature>
<dbReference type="InterPro" id="IPR035965">
    <property type="entry name" value="PAS-like_dom_sf"/>
</dbReference>
<evidence type="ECO:0000259" key="12">
    <source>
        <dbReference type="PROSITE" id="PS50109"/>
    </source>
</evidence>
<keyword evidence="5" id="KW-0808">Transferase</keyword>
<keyword evidence="6" id="KW-0547">Nucleotide-binding</keyword>
<feature type="domain" description="PAC" evidence="15">
    <location>
        <begin position="198"/>
        <end position="252"/>
    </location>
</feature>
<dbReference type="InterPro" id="IPR013767">
    <property type="entry name" value="PAS_fold"/>
</dbReference>
<dbReference type="InterPro" id="IPR011006">
    <property type="entry name" value="CheY-like_superfamily"/>
</dbReference>
<protein>
    <recommendedName>
        <fullName evidence="3">histidine kinase</fullName>
        <ecNumber evidence="3">2.7.13.3</ecNumber>
    </recommendedName>
</protein>
<evidence type="ECO:0000259" key="14">
    <source>
        <dbReference type="PROSITE" id="PS50112"/>
    </source>
</evidence>
<dbReference type="InterPro" id="IPR003594">
    <property type="entry name" value="HATPase_dom"/>
</dbReference>
<dbReference type="SUPFAM" id="SSF55874">
    <property type="entry name" value="ATPase domain of HSP90 chaperone/DNA topoisomerase II/histidine kinase"/>
    <property type="match status" value="1"/>
</dbReference>
<dbReference type="GO" id="GO:0006355">
    <property type="term" value="P:regulation of DNA-templated transcription"/>
    <property type="evidence" value="ECO:0007669"/>
    <property type="project" value="InterPro"/>
</dbReference>
<dbReference type="Gene3D" id="3.30.450.20">
    <property type="entry name" value="PAS domain"/>
    <property type="match status" value="3"/>
</dbReference>
<dbReference type="Pfam" id="PF13426">
    <property type="entry name" value="PAS_9"/>
    <property type="match status" value="2"/>
</dbReference>
<keyword evidence="9" id="KW-0902">Two-component regulatory system</keyword>
<comment type="subcellular location">
    <subcellularLocation>
        <location evidence="2">Cell membrane</location>
    </subcellularLocation>
</comment>
<feature type="domain" description="Response regulatory" evidence="13">
    <location>
        <begin position="651"/>
        <end position="767"/>
    </location>
</feature>
<evidence type="ECO:0000256" key="5">
    <source>
        <dbReference type="ARBA" id="ARBA00022679"/>
    </source>
</evidence>
<dbReference type="InterPro" id="IPR004358">
    <property type="entry name" value="Sig_transdc_His_kin-like_C"/>
</dbReference>
<dbReference type="PROSITE" id="PS50109">
    <property type="entry name" value="HIS_KIN"/>
    <property type="match status" value="1"/>
</dbReference>
<dbReference type="RefSeq" id="WP_106125331.1">
    <property type="nucleotide sequence ID" value="NZ_PVZG01000002.1"/>
</dbReference>
<dbReference type="SMART" id="SM00086">
    <property type="entry name" value="PAC"/>
    <property type="match status" value="3"/>
</dbReference>
<keyword evidence="7 16" id="KW-0418">Kinase</keyword>
<dbReference type="AlphaFoldDB" id="A0A2T0SFJ9"/>
<proteinExistence type="predicted"/>
<evidence type="ECO:0000256" key="9">
    <source>
        <dbReference type="ARBA" id="ARBA00023012"/>
    </source>
</evidence>
<feature type="domain" description="PAS" evidence="14">
    <location>
        <begin position="11"/>
        <end position="59"/>
    </location>
</feature>
<dbReference type="PANTHER" id="PTHR43065:SF46">
    <property type="entry name" value="C4-DICARBOXYLATE TRANSPORT SENSOR PROTEIN DCTB"/>
    <property type="match status" value="1"/>
</dbReference>
<reference evidence="16 17" key="1">
    <citation type="submission" date="2018-03" db="EMBL/GenBank/DDBJ databases">
        <title>Genomic Encyclopedia of Archaeal and Bacterial Type Strains, Phase II (KMG-II): from individual species to whole genera.</title>
        <authorList>
            <person name="Goeker M."/>
        </authorList>
    </citation>
    <scope>NUCLEOTIDE SEQUENCE [LARGE SCALE GENOMIC DNA]</scope>
    <source>
        <strain evidence="16 17">DSM 45348</strain>
    </source>
</reference>
<evidence type="ECO:0000256" key="4">
    <source>
        <dbReference type="ARBA" id="ARBA00022553"/>
    </source>
</evidence>
<evidence type="ECO:0000256" key="6">
    <source>
        <dbReference type="ARBA" id="ARBA00022741"/>
    </source>
</evidence>
<dbReference type="NCBIfam" id="TIGR00229">
    <property type="entry name" value="sensory_box"/>
    <property type="match status" value="3"/>
</dbReference>
<dbReference type="InterPro" id="IPR005467">
    <property type="entry name" value="His_kinase_dom"/>
</dbReference>
<dbReference type="Gene3D" id="1.10.287.130">
    <property type="match status" value="1"/>
</dbReference>
<dbReference type="SUPFAM" id="SSF55785">
    <property type="entry name" value="PYP-like sensor domain (PAS domain)"/>
    <property type="match status" value="3"/>
</dbReference>
<keyword evidence="17" id="KW-1185">Reference proteome</keyword>
<dbReference type="OrthoDB" id="9764154at2"/>
<dbReference type="CDD" id="cd00082">
    <property type="entry name" value="HisKA"/>
    <property type="match status" value="1"/>
</dbReference>
<dbReference type="InterPro" id="IPR036097">
    <property type="entry name" value="HisK_dim/P_sf"/>
</dbReference>
<dbReference type="Gene3D" id="3.30.565.10">
    <property type="entry name" value="Histidine kinase-like ATPase, C-terminal domain"/>
    <property type="match status" value="1"/>
</dbReference>
<dbReference type="Pfam" id="PF02518">
    <property type="entry name" value="HATPase_c"/>
    <property type="match status" value="1"/>
</dbReference>
<dbReference type="SUPFAM" id="SSF52172">
    <property type="entry name" value="CheY-like"/>
    <property type="match status" value="1"/>
</dbReference>
<feature type="modified residue" description="4-aspartylphosphate" evidence="10">
    <location>
        <position position="702"/>
    </location>
</feature>
<dbReference type="EMBL" id="PVZG01000002">
    <property type="protein sequence ID" value="PRY32123.1"/>
    <property type="molecule type" value="Genomic_DNA"/>
</dbReference>
<dbReference type="SMART" id="SM00388">
    <property type="entry name" value="HisKA"/>
    <property type="match status" value="1"/>
</dbReference>
<dbReference type="GO" id="GO:0000155">
    <property type="term" value="F:phosphorelay sensor kinase activity"/>
    <property type="evidence" value="ECO:0007669"/>
    <property type="project" value="InterPro"/>
</dbReference>
<dbReference type="InterPro" id="IPR001610">
    <property type="entry name" value="PAC"/>
</dbReference>